<protein>
    <submittedName>
        <fullName evidence="2">Uncharacterized protein</fullName>
    </submittedName>
</protein>
<keyword evidence="3" id="KW-1185">Reference proteome</keyword>
<organism evidence="2 3">
    <name type="scientific">Bipolaris victoriae (strain FI3)</name>
    <name type="common">Victoria blight of oats agent</name>
    <name type="synonym">Cochliobolus victoriae</name>
    <dbReference type="NCBI Taxonomy" id="930091"/>
    <lineage>
        <taxon>Eukaryota</taxon>
        <taxon>Fungi</taxon>
        <taxon>Dikarya</taxon>
        <taxon>Ascomycota</taxon>
        <taxon>Pezizomycotina</taxon>
        <taxon>Dothideomycetes</taxon>
        <taxon>Pleosporomycetidae</taxon>
        <taxon>Pleosporales</taxon>
        <taxon>Pleosporineae</taxon>
        <taxon>Pleosporaceae</taxon>
        <taxon>Bipolaris</taxon>
    </lineage>
</organism>
<proteinExistence type="predicted"/>
<evidence type="ECO:0000256" key="1">
    <source>
        <dbReference type="SAM" id="MobiDB-lite"/>
    </source>
</evidence>
<gene>
    <name evidence="2" type="ORF">COCVIDRAFT_21363</name>
</gene>
<evidence type="ECO:0000313" key="2">
    <source>
        <dbReference type="EMBL" id="EUN20483.1"/>
    </source>
</evidence>
<dbReference type="GeneID" id="26252696"/>
<accession>W7DQE6</accession>
<dbReference type="HOGENOM" id="CLU_1337309_0_0_1"/>
<feature type="compositionally biased region" description="Basic residues" evidence="1">
    <location>
        <begin position="196"/>
        <end position="205"/>
    </location>
</feature>
<dbReference type="Proteomes" id="UP000054337">
    <property type="component" value="Unassembled WGS sequence"/>
</dbReference>
<feature type="region of interest" description="Disordered" evidence="1">
    <location>
        <begin position="182"/>
        <end position="205"/>
    </location>
</feature>
<evidence type="ECO:0000313" key="3">
    <source>
        <dbReference type="Proteomes" id="UP000054337"/>
    </source>
</evidence>
<dbReference type="EMBL" id="KI968993">
    <property type="protein sequence ID" value="EUN20483.1"/>
    <property type="molecule type" value="Genomic_DNA"/>
</dbReference>
<name>W7DQE6_BIPV3</name>
<reference evidence="2 3" key="1">
    <citation type="journal article" date="2013" name="PLoS Genet.">
        <title>Comparative genome structure, secondary metabolite, and effector coding capacity across Cochliobolus pathogens.</title>
        <authorList>
            <person name="Condon B.J."/>
            <person name="Leng Y."/>
            <person name="Wu D."/>
            <person name="Bushley K.E."/>
            <person name="Ohm R.A."/>
            <person name="Otillar R."/>
            <person name="Martin J."/>
            <person name="Schackwitz W."/>
            <person name="Grimwood J."/>
            <person name="MohdZainudin N."/>
            <person name="Xue C."/>
            <person name="Wang R."/>
            <person name="Manning V.A."/>
            <person name="Dhillon B."/>
            <person name="Tu Z.J."/>
            <person name="Steffenson B.J."/>
            <person name="Salamov A."/>
            <person name="Sun H."/>
            <person name="Lowry S."/>
            <person name="LaButti K."/>
            <person name="Han J."/>
            <person name="Copeland A."/>
            <person name="Lindquist E."/>
            <person name="Barry K."/>
            <person name="Schmutz J."/>
            <person name="Baker S.E."/>
            <person name="Ciuffetti L.M."/>
            <person name="Grigoriev I.V."/>
            <person name="Zhong S."/>
            <person name="Turgeon B.G."/>
        </authorList>
    </citation>
    <scope>NUCLEOTIDE SEQUENCE [LARGE SCALE GENOMIC DNA]</scope>
    <source>
        <strain evidence="2 3">FI3</strain>
    </source>
</reference>
<sequence length="205" mass="22851">MCDTSNRGGASQMVCSAALAAMRLSAIPIKQEQGTVLCILFLVEKELTAREGPYIIRICDQLQLYDTLYQGYQNCPVVRDDTVYPASESSEPVPASKHFGDKRKVEQPGECASYKPGETASKINARHQPEDNGTEVADLLDELNDLMELQKRISSKVDDVVSRLKQFTQRSLLKGGNHVRWADSASAHNFDDDKHRPRKRARGSL</sequence>
<feature type="compositionally biased region" description="Low complexity" evidence="1">
    <location>
        <begin position="86"/>
        <end position="96"/>
    </location>
</feature>
<dbReference type="AlphaFoldDB" id="W7DQE6"/>
<feature type="region of interest" description="Disordered" evidence="1">
    <location>
        <begin position="86"/>
        <end position="130"/>
    </location>
</feature>
<dbReference type="RefSeq" id="XP_014550057.1">
    <property type="nucleotide sequence ID" value="XM_014694571.1"/>
</dbReference>
<feature type="compositionally biased region" description="Basic and acidic residues" evidence="1">
    <location>
        <begin position="98"/>
        <end position="107"/>
    </location>
</feature>